<evidence type="ECO:0000313" key="5">
    <source>
        <dbReference type="Proteomes" id="UP001596098"/>
    </source>
</evidence>
<keyword evidence="5" id="KW-1185">Reference proteome</keyword>
<comment type="similarity">
    <text evidence="1 2">Belongs to the dTDP-4-dehydrorhamnose reductase family.</text>
</comment>
<comment type="caution">
    <text evidence="4">The sequence shown here is derived from an EMBL/GenBank/DDBJ whole genome shotgun (WGS) entry which is preliminary data.</text>
</comment>
<feature type="domain" description="RmlD-like substrate binding" evidence="3">
    <location>
        <begin position="13"/>
        <end position="164"/>
    </location>
</feature>
<dbReference type="PANTHER" id="PTHR10491">
    <property type="entry name" value="DTDP-4-DEHYDRORHAMNOSE REDUCTASE"/>
    <property type="match status" value="1"/>
</dbReference>
<dbReference type="EMBL" id="JBHSQI010000002">
    <property type="protein sequence ID" value="MFC6152901.1"/>
    <property type="molecule type" value="Genomic_DNA"/>
</dbReference>
<dbReference type="InterPro" id="IPR029903">
    <property type="entry name" value="RmlD-like-bd"/>
</dbReference>
<accession>A0ABW1QTW1</accession>
<dbReference type="CDD" id="cd05254">
    <property type="entry name" value="dTDP_HR_like_SDR_e"/>
    <property type="match status" value="1"/>
</dbReference>
<dbReference type="RefSeq" id="WP_206611372.1">
    <property type="nucleotide sequence ID" value="NZ_CP034929.1"/>
</dbReference>
<proteinExistence type="inferred from homology"/>
<evidence type="ECO:0000313" key="4">
    <source>
        <dbReference type="EMBL" id="MFC6152901.1"/>
    </source>
</evidence>
<dbReference type="SUPFAM" id="SSF51735">
    <property type="entry name" value="NAD(P)-binding Rossmann-fold domains"/>
    <property type="match status" value="1"/>
</dbReference>
<comment type="function">
    <text evidence="2">Catalyzes the reduction of dTDP-6-deoxy-L-lyxo-4-hexulose to yield dTDP-L-rhamnose.</text>
</comment>
<evidence type="ECO:0000259" key="3">
    <source>
        <dbReference type="Pfam" id="PF04321"/>
    </source>
</evidence>
<dbReference type="PANTHER" id="PTHR10491:SF4">
    <property type="entry name" value="METHIONINE ADENOSYLTRANSFERASE 2 SUBUNIT BETA"/>
    <property type="match status" value="1"/>
</dbReference>
<dbReference type="Gene3D" id="3.40.50.720">
    <property type="entry name" value="NAD(P)-binding Rossmann-like Domain"/>
    <property type="match status" value="1"/>
</dbReference>
<dbReference type="InterPro" id="IPR005913">
    <property type="entry name" value="dTDP_dehydrorham_reduct"/>
</dbReference>
<evidence type="ECO:0000256" key="1">
    <source>
        <dbReference type="ARBA" id="ARBA00010944"/>
    </source>
</evidence>
<dbReference type="EC" id="1.1.1.133" evidence="2"/>
<evidence type="ECO:0000256" key="2">
    <source>
        <dbReference type="RuleBase" id="RU364082"/>
    </source>
</evidence>
<gene>
    <name evidence="4" type="ORF">ACFPWU_04360</name>
</gene>
<name>A0ABW1QTW1_9ACTN</name>
<keyword evidence="2" id="KW-0560">Oxidoreductase</keyword>
<comment type="pathway">
    <text evidence="2">Carbohydrate biosynthesis; dTDP-L-rhamnose biosynthesis.</text>
</comment>
<reference evidence="5" key="1">
    <citation type="journal article" date="2019" name="Int. J. Syst. Evol. Microbiol.">
        <title>The Global Catalogue of Microorganisms (GCM) 10K type strain sequencing project: providing services to taxonomists for standard genome sequencing and annotation.</title>
        <authorList>
            <consortium name="The Broad Institute Genomics Platform"/>
            <consortium name="The Broad Institute Genome Sequencing Center for Infectious Disease"/>
            <person name="Wu L."/>
            <person name="Ma J."/>
        </authorList>
    </citation>
    <scope>NUCLEOTIDE SEQUENCE [LARGE SCALE GENOMIC DNA]</scope>
    <source>
        <strain evidence="5">DFY28</strain>
    </source>
</reference>
<dbReference type="InterPro" id="IPR036291">
    <property type="entry name" value="NAD(P)-bd_dom_sf"/>
</dbReference>
<keyword evidence="2" id="KW-0521">NADP</keyword>
<dbReference type="Pfam" id="PF04321">
    <property type="entry name" value="RmlD_sub_bind"/>
    <property type="match status" value="1"/>
</dbReference>
<sequence length="309" mass="33367">MASETVLGSDVDLLVLGVTGMLGSALANELPGMTRRNVHGTARTLSRVPDSVRTALGGGDHLHELDVLDDAAVVALIEELKPRVVINAVGMVKQAPGLADQSMTVRLNALLPHLLAETVHEVGGRLIHVSTDCVFSGRKGGYQESDLPDPADFYGRSKLLGEVHDNALTLRTSIIGPEVARHGSLLDWFLGQDGNVVKGFRGAIYSGLTTFEFARFVAEHALPNDLTGLYQLSSTPISKYDLLGLVAQEYGWKGEIVPEDEFTCDRSMSGERLREAIGYAPPDWPTMIAQMHDAHIRWHGLPAGKESLA</sequence>
<dbReference type="Proteomes" id="UP001596098">
    <property type="component" value="Unassembled WGS sequence"/>
</dbReference>
<protein>
    <recommendedName>
        <fullName evidence="2">dTDP-4-dehydrorhamnose reductase</fullName>
        <ecNumber evidence="2">1.1.1.133</ecNumber>
    </recommendedName>
</protein>
<organism evidence="4 5">
    <name type="scientific">Nocardioides yefusunii</name>
    <dbReference type="NCBI Taxonomy" id="2500546"/>
    <lineage>
        <taxon>Bacteria</taxon>
        <taxon>Bacillati</taxon>
        <taxon>Actinomycetota</taxon>
        <taxon>Actinomycetes</taxon>
        <taxon>Propionibacteriales</taxon>
        <taxon>Nocardioidaceae</taxon>
        <taxon>Nocardioides</taxon>
    </lineage>
</organism>